<dbReference type="InterPro" id="IPR003495">
    <property type="entry name" value="CobW/HypB/UreG_nucleotide-bd"/>
</dbReference>
<evidence type="ECO:0000256" key="5">
    <source>
        <dbReference type="ARBA" id="ARBA00049117"/>
    </source>
</evidence>
<dbReference type="InterPro" id="IPR036627">
    <property type="entry name" value="CobW-likC_sf"/>
</dbReference>
<sequence length="527" mass="57898">MSTSEEELRLAASRVNICLGYEQRVFGRNAAPRQLPVTIVSGFLGAGKTSLLHHLLANRHNLRLACAVSDLAAINVDQLLVSDQTLFALQRAHEEQAAVQAASSRPTLAPLDWTRDYKHTATVLGVTGRSVDAFQDVIWKVLQEKDEPFDYLVVETSGTTDPTQLIAAVQQRFGKMTRARLDSVVVVVDGDALAQDDRDGRAPTAVAIQQLACADVVALNKIDLMDDDAKARARQVIKQYAPLARVYETRHGQIYLPHVLDVAPPEGVHKAVSHEKVEMQWICGADNATRRLRVDKDDVATGLSDSSAFQSVSYEHQAPIMLTQLHRYVREALPAGVLRAKGVVYLADDPTSRYVVQLSGKKRLEIENTGRWMSTPKTQFVVIGTGLNEAEVSAAMASMLQAASPPSTSEGLHELLGDPRFEVTQRLEHSVCFRLQLPSSRLSESAMRHFHHVDRNDMTRRFVHEVNALGGGALLVPFVESAGHDGAVVSALASIAMVPEMWEALEARATVILREVHENLSRCMCGF</sequence>
<evidence type="ECO:0000313" key="7">
    <source>
        <dbReference type="EMBL" id="KAJ0405248.1"/>
    </source>
</evidence>
<comment type="caution">
    <text evidence="7">The sequence shown here is derived from an EMBL/GenBank/DDBJ whole genome shotgun (WGS) entry which is preliminary data.</text>
</comment>
<evidence type="ECO:0000313" key="8">
    <source>
        <dbReference type="Proteomes" id="UP001209570"/>
    </source>
</evidence>
<name>A0AAD5LLB6_PYTIN</name>
<evidence type="ECO:0000256" key="1">
    <source>
        <dbReference type="ARBA" id="ARBA00022741"/>
    </source>
</evidence>
<dbReference type="CDD" id="cd03112">
    <property type="entry name" value="CobW-like"/>
    <property type="match status" value="1"/>
</dbReference>
<evidence type="ECO:0000256" key="3">
    <source>
        <dbReference type="ARBA" id="ARBA00023186"/>
    </source>
</evidence>
<dbReference type="Gene3D" id="3.40.50.300">
    <property type="entry name" value="P-loop containing nucleotide triphosphate hydrolases"/>
    <property type="match status" value="1"/>
</dbReference>
<comment type="similarity">
    <text evidence="4">Belongs to the SIMIBI class G3E GTPase family. ZNG1 subfamily.</text>
</comment>
<dbReference type="PANTHER" id="PTHR43603">
    <property type="entry name" value="COBW DOMAIN-CONTAINING PROTEIN DDB_G0274527"/>
    <property type="match status" value="1"/>
</dbReference>
<keyword evidence="1" id="KW-0547">Nucleotide-binding</keyword>
<accession>A0AAD5LLB6</accession>
<dbReference type="InterPro" id="IPR011629">
    <property type="entry name" value="CobW-like_C"/>
</dbReference>
<evidence type="ECO:0000256" key="2">
    <source>
        <dbReference type="ARBA" id="ARBA00022801"/>
    </source>
</evidence>
<dbReference type="Pfam" id="PF02492">
    <property type="entry name" value="cobW"/>
    <property type="match status" value="2"/>
</dbReference>
<protein>
    <recommendedName>
        <fullName evidence="6">CobW C-terminal domain-containing protein</fullName>
    </recommendedName>
</protein>
<dbReference type="GO" id="GO:0016787">
    <property type="term" value="F:hydrolase activity"/>
    <property type="evidence" value="ECO:0007669"/>
    <property type="project" value="UniProtKB-KW"/>
</dbReference>
<keyword evidence="3" id="KW-0143">Chaperone</keyword>
<evidence type="ECO:0000259" key="6">
    <source>
        <dbReference type="SMART" id="SM00833"/>
    </source>
</evidence>
<dbReference type="Proteomes" id="UP001209570">
    <property type="component" value="Unassembled WGS sequence"/>
</dbReference>
<dbReference type="Gene3D" id="3.30.1220.10">
    <property type="entry name" value="CobW-like, C-terminal domain"/>
    <property type="match status" value="1"/>
</dbReference>
<dbReference type="GO" id="GO:0000166">
    <property type="term" value="F:nucleotide binding"/>
    <property type="evidence" value="ECO:0007669"/>
    <property type="project" value="UniProtKB-KW"/>
</dbReference>
<dbReference type="SUPFAM" id="SSF90002">
    <property type="entry name" value="Hypothetical protein YjiA, C-terminal domain"/>
    <property type="match status" value="1"/>
</dbReference>
<dbReference type="SMART" id="SM00833">
    <property type="entry name" value="CobW_C"/>
    <property type="match status" value="1"/>
</dbReference>
<dbReference type="EMBL" id="JAKCXM010000048">
    <property type="protein sequence ID" value="KAJ0405248.1"/>
    <property type="molecule type" value="Genomic_DNA"/>
</dbReference>
<gene>
    <name evidence="7" type="ORF">P43SY_006933</name>
</gene>
<dbReference type="InterPro" id="IPR027417">
    <property type="entry name" value="P-loop_NTPase"/>
</dbReference>
<keyword evidence="8" id="KW-1185">Reference proteome</keyword>
<reference evidence="7" key="1">
    <citation type="submission" date="2021-12" db="EMBL/GenBank/DDBJ databases">
        <title>Prjna785345.</title>
        <authorList>
            <person name="Rujirawat T."/>
            <person name="Krajaejun T."/>
        </authorList>
    </citation>
    <scope>NUCLEOTIDE SEQUENCE</scope>
    <source>
        <strain evidence="7">Pi057C3</strain>
    </source>
</reference>
<proteinExistence type="inferred from homology"/>
<dbReference type="PANTHER" id="PTHR43603:SF1">
    <property type="entry name" value="ZINC-REGULATED GTPASE METALLOPROTEIN ACTIVATOR 1"/>
    <property type="match status" value="1"/>
</dbReference>
<keyword evidence="2" id="KW-0378">Hydrolase</keyword>
<dbReference type="Pfam" id="PF07683">
    <property type="entry name" value="CobW_C"/>
    <property type="match status" value="1"/>
</dbReference>
<dbReference type="SUPFAM" id="SSF52540">
    <property type="entry name" value="P-loop containing nucleoside triphosphate hydrolases"/>
    <property type="match status" value="1"/>
</dbReference>
<evidence type="ECO:0000256" key="4">
    <source>
        <dbReference type="ARBA" id="ARBA00034320"/>
    </source>
</evidence>
<feature type="domain" description="CobW C-terminal" evidence="6">
    <location>
        <begin position="309"/>
        <end position="400"/>
    </location>
</feature>
<comment type="catalytic activity">
    <reaction evidence="5">
        <text>GTP + H2O = GDP + phosphate + H(+)</text>
        <dbReference type="Rhea" id="RHEA:19669"/>
        <dbReference type="ChEBI" id="CHEBI:15377"/>
        <dbReference type="ChEBI" id="CHEBI:15378"/>
        <dbReference type="ChEBI" id="CHEBI:37565"/>
        <dbReference type="ChEBI" id="CHEBI:43474"/>
        <dbReference type="ChEBI" id="CHEBI:58189"/>
    </reaction>
    <physiologicalReaction direction="left-to-right" evidence="5">
        <dbReference type="Rhea" id="RHEA:19670"/>
    </physiologicalReaction>
</comment>
<organism evidence="7 8">
    <name type="scientific">Pythium insidiosum</name>
    <name type="common">Pythiosis disease agent</name>
    <dbReference type="NCBI Taxonomy" id="114742"/>
    <lineage>
        <taxon>Eukaryota</taxon>
        <taxon>Sar</taxon>
        <taxon>Stramenopiles</taxon>
        <taxon>Oomycota</taxon>
        <taxon>Peronosporomycetes</taxon>
        <taxon>Pythiales</taxon>
        <taxon>Pythiaceae</taxon>
        <taxon>Pythium</taxon>
    </lineage>
</organism>
<dbReference type="AlphaFoldDB" id="A0AAD5LLB6"/>
<dbReference type="InterPro" id="IPR051927">
    <property type="entry name" value="Zn_Chap_cDPG_Synth"/>
</dbReference>